<evidence type="ECO:0000313" key="1">
    <source>
        <dbReference type="EMBL" id="KAF7774422.1"/>
    </source>
</evidence>
<gene>
    <name evidence="1" type="ORF">PCIT_a0868</name>
</gene>
<dbReference type="RefSeq" id="WP_157592845.1">
    <property type="nucleotide sequence ID" value="NZ_AHBZ03000014.1"/>
</dbReference>
<accession>A0AAD4ALA7</accession>
<dbReference type="AlphaFoldDB" id="A0AAD4ALA7"/>
<dbReference type="InterPro" id="IPR023393">
    <property type="entry name" value="START-like_dom_sf"/>
</dbReference>
<dbReference type="EMBL" id="AHBZ03000014">
    <property type="protein sequence ID" value="KAF7774422.1"/>
    <property type="molecule type" value="Genomic_DNA"/>
</dbReference>
<reference evidence="1" key="1">
    <citation type="journal article" date="2012" name="J. Bacteriol.">
        <title>Genome sequences of type strains of seven species of the marine bacterium Pseudoalteromonas.</title>
        <authorList>
            <person name="Xie B.B."/>
            <person name="Shu Y.L."/>
            <person name="Qin Q.L."/>
            <person name="Rong J.C."/>
            <person name="Zhang X.Y."/>
            <person name="Chen X.L."/>
            <person name="Shi M."/>
            <person name="He H.L."/>
            <person name="Zhou B.C."/>
            <person name="Zhang Y.Z."/>
        </authorList>
    </citation>
    <scope>NUCLEOTIDE SEQUENCE</scope>
    <source>
        <strain evidence="1">DSM 8771</strain>
    </source>
</reference>
<protein>
    <recommendedName>
        <fullName evidence="3">START domain-containing protein</fullName>
    </recommendedName>
</protein>
<name>A0AAD4ALA7_9GAMM</name>
<dbReference type="InterPro" id="IPR028347">
    <property type="entry name" value="START_dom_prot"/>
</dbReference>
<dbReference type="Proteomes" id="UP000016487">
    <property type="component" value="Unassembled WGS sequence"/>
</dbReference>
<evidence type="ECO:0008006" key="3">
    <source>
        <dbReference type="Google" id="ProtNLM"/>
    </source>
</evidence>
<dbReference type="PIRSF" id="PIRSF039033">
    <property type="entry name" value="START_dom"/>
    <property type="match status" value="1"/>
</dbReference>
<organism evidence="1 2">
    <name type="scientific">Pseudoalteromonas citrea</name>
    <dbReference type="NCBI Taxonomy" id="43655"/>
    <lineage>
        <taxon>Bacteria</taxon>
        <taxon>Pseudomonadati</taxon>
        <taxon>Pseudomonadota</taxon>
        <taxon>Gammaproteobacteria</taxon>
        <taxon>Alteromonadales</taxon>
        <taxon>Pseudoalteromonadaceae</taxon>
        <taxon>Pseudoalteromonas</taxon>
    </lineage>
</organism>
<proteinExistence type="predicted"/>
<reference evidence="1" key="2">
    <citation type="submission" date="2015-03" db="EMBL/GenBank/DDBJ databases">
        <title>Genome sequence of Pseudoalteromonas citrea.</title>
        <authorList>
            <person name="Xie B.-B."/>
            <person name="Rong J.-C."/>
            <person name="Qin Q.-L."/>
            <person name="Zhang Y.-Z."/>
        </authorList>
    </citation>
    <scope>NUCLEOTIDE SEQUENCE</scope>
    <source>
        <strain evidence="1">DSM 8771</strain>
    </source>
</reference>
<sequence>MKSIIGGLLVISVVPQAHSEPAWHLWYSQDRLSISYKSNKEGLVSIKVSSTHRNSTVKNLINLLHDTKNATQWLSGSTQVSVLASPSSFERIVYTYFSAPWPVSDRDMLTHSCFAQLSPTHYQLKIKDTEDINVPSKAIRITPVTGIWQLHQREDDLYIEYRVFAQPNGVLPHWLVNKQALKNTLNTFIELDKLLLKRNYVQQKVAISMGDCTLF</sequence>
<comment type="caution">
    <text evidence="1">The sequence shown here is derived from an EMBL/GenBank/DDBJ whole genome shotgun (WGS) entry which is preliminary data.</text>
</comment>
<dbReference type="Gene3D" id="3.30.530.20">
    <property type="match status" value="1"/>
</dbReference>
<dbReference type="SUPFAM" id="SSF55961">
    <property type="entry name" value="Bet v1-like"/>
    <property type="match status" value="1"/>
</dbReference>
<evidence type="ECO:0000313" key="2">
    <source>
        <dbReference type="Proteomes" id="UP000016487"/>
    </source>
</evidence>